<dbReference type="PANTHER" id="PTHR43462">
    <property type="entry name" value="ALANYL-TRNA EDITING PROTEIN"/>
    <property type="match status" value="1"/>
</dbReference>
<dbReference type="Gene3D" id="3.30.980.10">
    <property type="entry name" value="Threonyl-trna Synthetase, Chain A, domain 2"/>
    <property type="match status" value="1"/>
</dbReference>
<dbReference type="Pfam" id="PF02272">
    <property type="entry name" value="DHHA1"/>
    <property type="match status" value="1"/>
</dbReference>
<gene>
    <name evidence="6" type="ORF">EV146_106314</name>
</gene>
<reference evidence="6 7" key="1">
    <citation type="journal article" date="2015" name="Stand. Genomic Sci.">
        <title>Genomic Encyclopedia of Bacterial and Archaeal Type Strains, Phase III: the genomes of soil and plant-associated and newly described type strains.</title>
        <authorList>
            <person name="Whitman W.B."/>
            <person name="Woyke T."/>
            <person name="Klenk H.P."/>
            <person name="Zhou Y."/>
            <person name="Lilburn T.G."/>
            <person name="Beck B.J."/>
            <person name="De Vos P."/>
            <person name="Vandamme P."/>
            <person name="Eisen J.A."/>
            <person name="Garrity G."/>
            <person name="Hugenholtz P."/>
            <person name="Kyrpides N.C."/>
        </authorList>
    </citation>
    <scope>NUCLEOTIDE SEQUENCE [LARGE SCALE GENOMIC DNA]</scope>
    <source>
        <strain evidence="6 7">CV53</strain>
    </source>
</reference>
<keyword evidence="6" id="KW-0030">Aminoacyl-tRNA synthetase</keyword>
<dbReference type="InterPro" id="IPR012947">
    <property type="entry name" value="tRNA_SAD"/>
</dbReference>
<dbReference type="SUPFAM" id="SSF50447">
    <property type="entry name" value="Translation proteins"/>
    <property type="match status" value="1"/>
</dbReference>
<accession>A0A4V6NKQ9</accession>
<comment type="cofactor">
    <cofactor evidence="1">
        <name>Zn(2+)</name>
        <dbReference type="ChEBI" id="CHEBI:29105"/>
    </cofactor>
</comment>
<evidence type="ECO:0000313" key="6">
    <source>
        <dbReference type="EMBL" id="TCN25110.1"/>
    </source>
</evidence>
<keyword evidence="4" id="KW-0862">Zinc</keyword>
<keyword evidence="3" id="KW-0479">Metal-binding</keyword>
<proteinExistence type="predicted"/>
<dbReference type="GO" id="GO:0046872">
    <property type="term" value="F:metal ion binding"/>
    <property type="evidence" value="ECO:0007669"/>
    <property type="project" value="UniProtKB-KW"/>
</dbReference>
<dbReference type="AlphaFoldDB" id="A0A4V6NKQ9"/>
<name>A0A4V6NKQ9_9BACI</name>
<feature type="domain" description="Alanyl-transfer RNA synthetases family profile" evidence="5">
    <location>
        <begin position="1"/>
        <end position="237"/>
    </location>
</feature>
<evidence type="ECO:0000256" key="1">
    <source>
        <dbReference type="ARBA" id="ARBA00001947"/>
    </source>
</evidence>
<dbReference type="InterPro" id="IPR009000">
    <property type="entry name" value="Transl_B-barrel_sf"/>
</dbReference>
<evidence type="ECO:0000256" key="2">
    <source>
        <dbReference type="ARBA" id="ARBA00004496"/>
    </source>
</evidence>
<dbReference type="SUPFAM" id="SSF55186">
    <property type="entry name" value="ThrRS/AlaRS common domain"/>
    <property type="match status" value="1"/>
</dbReference>
<dbReference type="GO" id="GO:0006419">
    <property type="term" value="P:alanyl-tRNA aminoacylation"/>
    <property type="evidence" value="ECO:0007669"/>
    <property type="project" value="InterPro"/>
</dbReference>
<evidence type="ECO:0000256" key="3">
    <source>
        <dbReference type="ARBA" id="ARBA00022723"/>
    </source>
</evidence>
<keyword evidence="6" id="KW-0436">Ligase</keyword>
<dbReference type="InterPro" id="IPR003156">
    <property type="entry name" value="DHHA1_dom"/>
</dbReference>
<dbReference type="GO" id="GO:0005737">
    <property type="term" value="C:cytoplasm"/>
    <property type="evidence" value="ECO:0007669"/>
    <property type="project" value="UniProtKB-SubCell"/>
</dbReference>
<dbReference type="EMBL" id="SLVV01000006">
    <property type="protein sequence ID" value="TCN25110.1"/>
    <property type="molecule type" value="Genomic_DNA"/>
</dbReference>
<evidence type="ECO:0000313" key="7">
    <source>
        <dbReference type="Proteomes" id="UP000295689"/>
    </source>
</evidence>
<evidence type="ECO:0000259" key="5">
    <source>
        <dbReference type="PROSITE" id="PS50860"/>
    </source>
</evidence>
<protein>
    <submittedName>
        <fullName evidence="6">Alanyl-tRNA synthetase</fullName>
    </submittedName>
</protein>
<dbReference type="PANTHER" id="PTHR43462:SF1">
    <property type="entry name" value="ALANYL-TRNA EDITING PROTEIN AARSD1"/>
    <property type="match status" value="1"/>
</dbReference>
<dbReference type="PROSITE" id="PS50860">
    <property type="entry name" value="AA_TRNA_LIGASE_II_ALA"/>
    <property type="match status" value="1"/>
</dbReference>
<dbReference type="GO" id="GO:0002161">
    <property type="term" value="F:aminoacyl-tRNA deacylase activity"/>
    <property type="evidence" value="ECO:0007669"/>
    <property type="project" value="UniProtKB-ARBA"/>
</dbReference>
<comment type="subcellular location">
    <subcellularLocation>
        <location evidence="2">Cytoplasm</location>
    </subcellularLocation>
</comment>
<dbReference type="GO" id="GO:0003676">
    <property type="term" value="F:nucleic acid binding"/>
    <property type="evidence" value="ECO:0007669"/>
    <property type="project" value="InterPro"/>
</dbReference>
<dbReference type="RefSeq" id="WP_132006573.1">
    <property type="nucleotide sequence ID" value="NZ_JABUHM010000004.1"/>
</dbReference>
<dbReference type="InterPro" id="IPR051335">
    <property type="entry name" value="Alanyl-tRNA_Editing_Enzymes"/>
</dbReference>
<organism evidence="6 7">
    <name type="scientific">Mesobacillus foraminis</name>
    <dbReference type="NCBI Taxonomy" id="279826"/>
    <lineage>
        <taxon>Bacteria</taxon>
        <taxon>Bacillati</taxon>
        <taxon>Bacillota</taxon>
        <taxon>Bacilli</taxon>
        <taxon>Bacillales</taxon>
        <taxon>Bacillaceae</taxon>
        <taxon>Mesobacillus</taxon>
    </lineage>
</organism>
<dbReference type="SMART" id="SM00863">
    <property type="entry name" value="tRNA_SAD"/>
    <property type="match status" value="1"/>
</dbReference>
<comment type="caution">
    <text evidence="6">The sequence shown here is derived from an EMBL/GenBank/DDBJ whole genome shotgun (WGS) entry which is preliminary data.</text>
</comment>
<dbReference type="GO" id="GO:0004813">
    <property type="term" value="F:alanine-tRNA ligase activity"/>
    <property type="evidence" value="ECO:0007669"/>
    <property type="project" value="InterPro"/>
</dbReference>
<dbReference type="GO" id="GO:0005524">
    <property type="term" value="F:ATP binding"/>
    <property type="evidence" value="ECO:0007669"/>
    <property type="project" value="InterPro"/>
</dbReference>
<dbReference type="Gene3D" id="3.10.310.40">
    <property type="match status" value="1"/>
</dbReference>
<dbReference type="Gene3D" id="2.40.30.130">
    <property type="match status" value="1"/>
</dbReference>
<sequence>MTTEKLYYQGQYIRDFKTSILKQGKDEKGTYAVLEQTAFYPTGGGQPHDTGTLNGVRVMNVEETDGEIRHYLESPLQEQEEYRGEIDWDRRFDHMQQHAGQHILSAAFEEAFGYKTVSFHLGNKICTIDLEVPRLTDEETIQAEKLANTIILENRPIEAKWVSESELSNYNLRKKLSVTDHIRLVIIPDFDYNGCGGTHPSSTGQVSSIKILDWEKQKKIIRVQFVCGSRVIKQLHEKQKVLQGLTAILNAPQDKMEEAASRVLQQARVLEKTVEELKGRLIEHEAGSLLNQAETIDGRRTIQAHFEDRPITELQQMARTIAATASDTLVLFINETPEKLQIICAKGTGLAFNMNQLLKKVLPAINGKGGGNDSFAQGGGDKLMSPQQVMEELLNSLE</sequence>
<dbReference type="Pfam" id="PF07973">
    <property type="entry name" value="tRNA_SAD"/>
    <property type="match status" value="1"/>
</dbReference>
<evidence type="ECO:0000256" key="4">
    <source>
        <dbReference type="ARBA" id="ARBA00022833"/>
    </source>
</evidence>
<keyword evidence="7" id="KW-1185">Reference proteome</keyword>
<dbReference type="Proteomes" id="UP000295689">
    <property type="component" value="Unassembled WGS sequence"/>
</dbReference>
<dbReference type="InterPro" id="IPR018163">
    <property type="entry name" value="Thr/Ala-tRNA-synth_IIc_edit"/>
</dbReference>
<dbReference type="InterPro" id="IPR018165">
    <property type="entry name" value="Ala-tRNA-synth_IIc_core"/>
</dbReference>